<dbReference type="PANTHER" id="PTHR11905:SF159">
    <property type="entry name" value="ADAM METALLOPROTEASE"/>
    <property type="match status" value="1"/>
</dbReference>
<dbReference type="AlphaFoldDB" id="A0A4V1IUN6"/>
<feature type="active site" evidence="4">
    <location>
        <position position="179"/>
    </location>
</feature>
<dbReference type="Gene3D" id="3.40.1620.60">
    <property type="match status" value="1"/>
</dbReference>
<dbReference type="GO" id="GO:0046872">
    <property type="term" value="F:metal ion binding"/>
    <property type="evidence" value="ECO:0007669"/>
    <property type="project" value="UniProtKB-KW"/>
</dbReference>
<dbReference type="Gene3D" id="3.40.390.10">
    <property type="entry name" value="Collagenase (Catalytic Domain)"/>
    <property type="match status" value="1"/>
</dbReference>
<feature type="transmembrane region" description="Helical" evidence="5">
    <location>
        <begin position="451"/>
        <end position="470"/>
    </location>
</feature>
<feature type="binding site" evidence="4">
    <location>
        <position position="188"/>
    </location>
    <ligand>
        <name>Zn(2+)</name>
        <dbReference type="ChEBI" id="CHEBI:29105"/>
        <note>catalytic</note>
    </ligand>
</feature>
<dbReference type="Pfam" id="PF13688">
    <property type="entry name" value="Reprolysin_5"/>
    <property type="match status" value="1"/>
</dbReference>
<evidence type="ECO:0000256" key="3">
    <source>
        <dbReference type="ARBA" id="ARBA00074021"/>
    </source>
</evidence>
<gene>
    <name evidence="8" type="ORF">CXG81DRAFT_5612</name>
</gene>
<sequence length="471" mass="49031">RADKDGCPTSPQVLYIAAAADCSYVKNFGNKTQALAQILNDFNLASAVYKRTFNLALGLIKVTLMDVCSTGTTTTPWNQDCGDNGYAISERLSDFSKWRGTSEATVSNSKVQPGAWHLLTKCNSGASVGVAWVGQVCNAEAKYQEDASSSLGSAAGGQWVSGVAVSAIVPNTWKTIAHEQGHLFGAIHDCTTSSCPCISASSCGCLPCDNQCNCDGAYIMNPTDDSSTNDFSPGSIRTICSNVRTLATCLQSADAAVTTIAAGICGNGIREAGEECDCGSDCATDSCCDGPSCKLKSGAKCDDYNDSCCKSCQFMPRDTVCRPSTGYCDIQEVCTGTTGACPSDTFRENGETCQTTAGIAAECVSGVCTSRDLQCTSNSTLVRTNGVCPGQSKTCQLLCSQTGASNVCVKLNGYMIDGTPCGSGGHCKAGECTGMSAFDKLRSFYIDSPQIAIPVTVVIGLLLLGLIYSCC</sequence>
<evidence type="ECO:0000256" key="2">
    <source>
        <dbReference type="ARBA" id="ARBA00056552"/>
    </source>
</evidence>
<keyword evidence="4" id="KW-0479">Metal-binding</keyword>
<organism evidence="8 9">
    <name type="scientific">Caulochytrium protostelioides</name>
    <dbReference type="NCBI Taxonomy" id="1555241"/>
    <lineage>
        <taxon>Eukaryota</taxon>
        <taxon>Fungi</taxon>
        <taxon>Fungi incertae sedis</taxon>
        <taxon>Chytridiomycota</taxon>
        <taxon>Chytridiomycota incertae sedis</taxon>
        <taxon>Chytridiomycetes</taxon>
        <taxon>Caulochytriales</taxon>
        <taxon>Caulochytriaceae</taxon>
        <taxon>Caulochytrium</taxon>
    </lineage>
</organism>
<dbReference type="Gene3D" id="4.10.70.10">
    <property type="entry name" value="Disintegrin domain"/>
    <property type="match status" value="1"/>
</dbReference>
<feature type="non-terminal residue" evidence="8">
    <location>
        <position position="1"/>
    </location>
</feature>
<dbReference type="Proteomes" id="UP000274922">
    <property type="component" value="Unassembled WGS sequence"/>
</dbReference>
<dbReference type="InterPro" id="IPR036436">
    <property type="entry name" value="Disintegrin_dom_sf"/>
</dbReference>
<dbReference type="PROSITE" id="PS50214">
    <property type="entry name" value="DISINTEGRIN_2"/>
    <property type="match status" value="1"/>
</dbReference>
<keyword evidence="5" id="KW-1133">Transmembrane helix</keyword>
<protein>
    <recommendedName>
        <fullName evidence="3">Disintegrin and metalloproteinase domain-containing protein B</fullName>
    </recommendedName>
</protein>
<dbReference type="InterPro" id="IPR001762">
    <property type="entry name" value="Disintegrin_dom"/>
</dbReference>
<dbReference type="GO" id="GO:0006508">
    <property type="term" value="P:proteolysis"/>
    <property type="evidence" value="ECO:0007669"/>
    <property type="project" value="InterPro"/>
</dbReference>
<dbReference type="EMBL" id="ML014181">
    <property type="protein sequence ID" value="RKP01189.1"/>
    <property type="molecule type" value="Genomic_DNA"/>
</dbReference>
<feature type="domain" description="Disintegrin" evidence="6">
    <location>
        <begin position="262"/>
        <end position="349"/>
    </location>
</feature>
<evidence type="ECO:0000313" key="9">
    <source>
        <dbReference type="Proteomes" id="UP000274922"/>
    </source>
</evidence>
<evidence type="ECO:0000256" key="4">
    <source>
        <dbReference type="PROSITE-ProRule" id="PRU00276"/>
    </source>
</evidence>
<accession>A0A4V1IUN6</accession>
<dbReference type="SUPFAM" id="SSF57552">
    <property type="entry name" value="Blood coagulation inhibitor (disintegrin)"/>
    <property type="match status" value="1"/>
</dbReference>
<dbReference type="Pfam" id="PF00200">
    <property type="entry name" value="Disintegrin"/>
    <property type="match status" value="1"/>
</dbReference>
<evidence type="ECO:0000259" key="7">
    <source>
        <dbReference type="PROSITE" id="PS50215"/>
    </source>
</evidence>
<keyword evidence="5" id="KW-0812">Transmembrane</keyword>
<reference evidence="9" key="1">
    <citation type="journal article" date="2018" name="Nat. Microbiol.">
        <title>Leveraging single-cell genomics to expand the fungal tree of life.</title>
        <authorList>
            <person name="Ahrendt S.R."/>
            <person name="Quandt C.A."/>
            <person name="Ciobanu D."/>
            <person name="Clum A."/>
            <person name="Salamov A."/>
            <person name="Andreopoulos B."/>
            <person name="Cheng J.F."/>
            <person name="Woyke T."/>
            <person name="Pelin A."/>
            <person name="Henrissat B."/>
            <person name="Reynolds N.K."/>
            <person name="Benny G.L."/>
            <person name="Smith M.E."/>
            <person name="James T.Y."/>
            <person name="Grigoriev I.V."/>
        </authorList>
    </citation>
    <scope>NUCLEOTIDE SEQUENCE [LARGE SCALE GENOMIC DNA]</scope>
    <source>
        <strain evidence="9">ATCC 52028</strain>
    </source>
</reference>
<feature type="binding site" evidence="4">
    <location>
        <position position="178"/>
    </location>
    <ligand>
        <name>Zn(2+)</name>
        <dbReference type="ChEBI" id="CHEBI:29105"/>
        <note>catalytic</note>
    </ligand>
</feature>
<feature type="binding site" evidence="4">
    <location>
        <position position="182"/>
    </location>
    <ligand>
        <name>Zn(2+)</name>
        <dbReference type="ChEBI" id="CHEBI:29105"/>
        <note>catalytic</note>
    </ligand>
</feature>
<comment type="function">
    <text evidence="2">Probable zinc protease.</text>
</comment>
<dbReference type="PANTHER" id="PTHR11905">
    <property type="entry name" value="ADAM A DISINTEGRIN AND METALLOPROTEASE DOMAIN"/>
    <property type="match status" value="1"/>
</dbReference>
<dbReference type="GO" id="GO:0004222">
    <property type="term" value="F:metalloendopeptidase activity"/>
    <property type="evidence" value="ECO:0007669"/>
    <property type="project" value="InterPro"/>
</dbReference>
<proteinExistence type="predicted"/>
<comment type="caution">
    <text evidence="4">Lacks conserved residue(s) required for the propagation of feature annotation.</text>
</comment>
<name>A0A4V1IUN6_9FUNG</name>
<keyword evidence="9" id="KW-1185">Reference proteome</keyword>
<dbReference type="FunFam" id="4.10.70.10:FF:000003">
    <property type="entry name" value="Disintegrin and metalloproteinase domain-containing protein 17"/>
    <property type="match status" value="1"/>
</dbReference>
<feature type="non-terminal residue" evidence="8">
    <location>
        <position position="471"/>
    </location>
</feature>
<dbReference type="OrthoDB" id="5951731at2759"/>
<evidence type="ECO:0000256" key="5">
    <source>
        <dbReference type="SAM" id="Phobius"/>
    </source>
</evidence>
<evidence type="ECO:0000259" key="6">
    <source>
        <dbReference type="PROSITE" id="PS50214"/>
    </source>
</evidence>
<dbReference type="PROSITE" id="PS50215">
    <property type="entry name" value="ADAM_MEPRO"/>
    <property type="match status" value="1"/>
</dbReference>
<dbReference type="SUPFAM" id="SSF55486">
    <property type="entry name" value="Metalloproteases ('zincins'), catalytic domain"/>
    <property type="match status" value="1"/>
</dbReference>
<feature type="domain" description="Peptidase M12B" evidence="7">
    <location>
        <begin position="12"/>
        <end position="239"/>
    </location>
</feature>
<dbReference type="InterPro" id="IPR024079">
    <property type="entry name" value="MetalloPept_cat_dom_sf"/>
</dbReference>
<keyword evidence="4" id="KW-0862">Zinc</keyword>
<dbReference type="InterPro" id="IPR001590">
    <property type="entry name" value="Peptidase_M12B"/>
</dbReference>
<keyword evidence="1" id="KW-1015">Disulfide bond</keyword>
<keyword evidence="5" id="KW-0472">Membrane</keyword>
<dbReference type="SMART" id="SM00050">
    <property type="entry name" value="DISIN"/>
    <property type="match status" value="1"/>
</dbReference>
<evidence type="ECO:0000313" key="8">
    <source>
        <dbReference type="EMBL" id="RKP01189.1"/>
    </source>
</evidence>
<evidence type="ECO:0000256" key="1">
    <source>
        <dbReference type="ARBA" id="ARBA00023157"/>
    </source>
</evidence>
<dbReference type="STRING" id="1555241.A0A4V1IUN6"/>